<dbReference type="InterPro" id="IPR002913">
    <property type="entry name" value="START_lipid-bd_dom"/>
</dbReference>
<keyword evidence="1" id="KW-0812">Transmembrane</keyword>
<dbReference type="Pfam" id="PF01852">
    <property type="entry name" value="START"/>
    <property type="match status" value="1"/>
</dbReference>
<evidence type="ECO:0000256" key="1">
    <source>
        <dbReference type="SAM" id="Phobius"/>
    </source>
</evidence>
<reference evidence="5" key="3">
    <citation type="journal article" date="2020" name="Plant Biotechnol. J.">
        <title>The pomegranate (Punica granatum L.) draft genome dissects genetic divergence between soft- and hard-seeded cultivars.</title>
        <authorList>
            <person name="Luo X."/>
            <person name="Li H."/>
            <person name="Wu Z."/>
            <person name="Yao W."/>
            <person name="Zhao P."/>
            <person name="Cao D."/>
            <person name="Yu H."/>
            <person name="Li K."/>
            <person name="Poudel K."/>
            <person name="Zhao D."/>
            <person name="Zhang F."/>
            <person name="Xia X."/>
            <person name="Chen L."/>
            <person name="Wang Q."/>
            <person name="Jing D."/>
            <person name="Cao S."/>
        </authorList>
    </citation>
    <scope>NUCLEOTIDE SEQUENCE [LARGE SCALE GENOMIC DNA]</scope>
</reference>
<feature type="transmembrane region" description="Helical" evidence="1">
    <location>
        <begin position="20"/>
        <end position="44"/>
    </location>
</feature>
<evidence type="ECO:0000313" key="4">
    <source>
        <dbReference type="Proteomes" id="UP000197138"/>
    </source>
</evidence>
<dbReference type="RefSeq" id="XP_031376279.1">
    <property type="nucleotide sequence ID" value="XM_031520419.1"/>
</dbReference>
<keyword evidence="5" id="KW-1185">Reference proteome</keyword>
<evidence type="ECO:0000259" key="2">
    <source>
        <dbReference type="PROSITE" id="PS50848"/>
    </source>
</evidence>
<dbReference type="SUPFAM" id="SSF55961">
    <property type="entry name" value="Bet v1-like"/>
    <property type="match status" value="1"/>
</dbReference>
<name>A0A218WI39_PUNGR</name>
<gene>
    <name evidence="6" type="primary">LOC116192025</name>
    <name evidence="3" type="ORF">CDL15_Pgr018118</name>
</gene>
<dbReference type="FunFam" id="3.30.530.20:FF:000006">
    <property type="entry name" value="StAR-related lipid transfer protein 7, mitochondrial"/>
    <property type="match status" value="1"/>
</dbReference>
<accession>A0A218WI39</accession>
<dbReference type="AlphaFoldDB" id="A0A218WI39"/>
<dbReference type="GO" id="GO:0005737">
    <property type="term" value="C:cytoplasm"/>
    <property type="evidence" value="ECO:0007669"/>
    <property type="project" value="UniProtKB-ARBA"/>
</dbReference>
<dbReference type="PANTHER" id="PTHR19308:SF58">
    <property type="entry name" value="POLYKETIDE CYCLASE_DEHYDRASE AND LIPID TRANSPORT SUPERFAMILY PROTEIN"/>
    <property type="match status" value="1"/>
</dbReference>
<dbReference type="PROSITE" id="PS50848">
    <property type="entry name" value="START"/>
    <property type="match status" value="1"/>
</dbReference>
<sequence length="430" mass="47911">MALSSLISEILQRPTIGGVLAELVTLMAPVWVAVVVGVLVGWAWKPKWANLGKDLLDGSKESSPVSPSCSSSGTSSMPSFSSFKLQLPACIPWISDDGAGKENLSVPPTTVSESSSSVRGKGISSLVMDDDLEYLCRLVEEKDGGPAWIQMMDRSTPTMGYQAWRRDPESGPPQYRSRTVFEDATPELARDFFWDDEFRLKWDDMLIHASTLEECPTTGTIMVHWVRKFPFFCSDREYVIGRRIWESGRSYYCVTKGVPCSSVPRRNKPRRVDLYYSSWCVRAVESKRRDGQLTACEVLLFHYEDMGIPWEIAKLGVRQGMWGAVKKIDPGLRAYQRERAAGAPLSRCAFMAQINTKVSADYLRSLESMTAETSETENGSSSQKQLGRNIPRLVIVGGAIALACTLDRGLMTKALIFGVARRFAKMGRRL</sequence>
<proteinExistence type="predicted"/>
<protein>
    <submittedName>
        <fullName evidence="6">Uncharacterized protein LOC116192025</fullName>
    </submittedName>
</protein>
<dbReference type="GO" id="GO:0008289">
    <property type="term" value="F:lipid binding"/>
    <property type="evidence" value="ECO:0007669"/>
    <property type="project" value="InterPro"/>
</dbReference>
<evidence type="ECO:0000313" key="5">
    <source>
        <dbReference type="Proteomes" id="UP000515151"/>
    </source>
</evidence>
<evidence type="ECO:0000313" key="6">
    <source>
        <dbReference type="RefSeq" id="XP_031376279.1"/>
    </source>
</evidence>
<feature type="domain" description="START" evidence="2">
    <location>
        <begin position="146"/>
        <end position="337"/>
    </location>
</feature>
<dbReference type="Gene3D" id="3.30.530.20">
    <property type="match status" value="1"/>
</dbReference>
<dbReference type="EMBL" id="MTKT01004293">
    <property type="protein sequence ID" value="OWM72233.1"/>
    <property type="molecule type" value="Genomic_DNA"/>
</dbReference>
<keyword evidence="1" id="KW-1133">Transmembrane helix</keyword>
<reference evidence="6" key="4">
    <citation type="submission" date="2025-04" db="UniProtKB">
        <authorList>
            <consortium name="RefSeq"/>
        </authorList>
    </citation>
    <scope>IDENTIFICATION</scope>
    <source>
        <tissue evidence="6">Leaf</tissue>
    </source>
</reference>
<reference evidence="3" key="2">
    <citation type="submission" date="2017-06" db="EMBL/GenBank/DDBJ databases">
        <title>The pomegranate genome and the genomics of punicalagin biosynthesis.</title>
        <authorList>
            <person name="Xu C."/>
        </authorList>
    </citation>
    <scope>NUCLEOTIDE SEQUENCE [LARGE SCALE GENOMIC DNA]</scope>
    <source>
        <tissue evidence="3">Fresh leaf</tissue>
    </source>
</reference>
<dbReference type="InterPro" id="IPR051213">
    <property type="entry name" value="START_lipid_transfer"/>
</dbReference>
<keyword evidence="1" id="KW-0472">Membrane</keyword>
<dbReference type="OrthoDB" id="1295045at2759"/>
<dbReference type="GeneID" id="116192025"/>
<dbReference type="Proteomes" id="UP000197138">
    <property type="component" value="Unassembled WGS sequence"/>
</dbReference>
<organism evidence="3 4">
    <name type="scientific">Punica granatum</name>
    <name type="common">Pomegranate</name>
    <dbReference type="NCBI Taxonomy" id="22663"/>
    <lineage>
        <taxon>Eukaryota</taxon>
        <taxon>Viridiplantae</taxon>
        <taxon>Streptophyta</taxon>
        <taxon>Embryophyta</taxon>
        <taxon>Tracheophyta</taxon>
        <taxon>Spermatophyta</taxon>
        <taxon>Magnoliopsida</taxon>
        <taxon>eudicotyledons</taxon>
        <taxon>Gunneridae</taxon>
        <taxon>Pentapetalae</taxon>
        <taxon>rosids</taxon>
        <taxon>malvids</taxon>
        <taxon>Myrtales</taxon>
        <taxon>Lythraceae</taxon>
        <taxon>Punica</taxon>
    </lineage>
</organism>
<evidence type="ECO:0000313" key="3">
    <source>
        <dbReference type="EMBL" id="OWM72233.1"/>
    </source>
</evidence>
<reference evidence="4" key="1">
    <citation type="journal article" date="2017" name="Plant J.">
        <title>The pomegranate (Punica granatum L.) genome and the genomics of punicalagin biosynthesis.</title>
        <authorList>
            <person name="Qin G."/>
            <person name="Xu C."/>
            <person name="Ming R."/>
            <person name="Tang H."/>
            <person name="Guyot R."/>
            <person name="Kramer E.M."/>
            <person name="Hu Y."/>
            <person name="Yi X."/>
            <person name="Qi Y."/>
            <person name="Xu X."/>
            <person name="Gao Z."/>
            <person name="Pan H."/>
            <person name="Jian J."/>
            <person name="Tian Y."/>
            <person name="Yue Z."/>
            <person name="Xu Y."/>
        </authorList>
    </citation>
    <scope>NUCLEOTIDE SEQUENCE [LARGE SCALE GENOMIC DNA]</scope>
    <source>
        <strain evidence="4">cv. Dabenzi</strain>
    </source>
</reference>
<dbReference type="InterPro" id="IPR023393">
    <property type="entry name" value="START-like_dom_sf"/>
</dbReference>
<dbReference type="PANTHER" id="PTHR19308">
    <property type="entry name" value="PHOSPHATIDYLCHOLINE TRANSFER PROTEIN"/>
    <property type="match status" value="1"/>
</dbReference>
<dbReference type="CDD" id="cd08870">
    <property type="entry name" value="START_STARD2_7-like"/>
    <property type="match status" value="1"/>
</dbReference>
<dbReference type="Proteomes" id="UP000515151">
    <property type="component" value="Chromosome 1"/>
</dbReference>